<keyword evidence="4" id="KW-1185">Reference proteome</keyword>
<proteinExistence type="predicted"/>
<dbReference type="Proteomes" id="UP001531446">
    <property type="component" value="Segment"/>
</dbReference>
<evidence type="ECO:0000313" key="4">
    <source>
        <dbReference type="Proteomes" id="UP001531446"/>
    </source>
</evidence>
<evidence type="ECO:0000256" key="1">
    <source>
        <dbReference type="SAM" id="Coils"/>
    </source>
</evidence>
<sequence length="103" mass="11839">METQTKPSSLELEQSESNNVPIYDNMRNGKAICSAHPLLIRMLTRIEGKLDTLTKEVNNLETEDKIKKKNTENWEKWKNRIYGAGFTVGGLIIIKLIEFFTPL</sequence>
<evidence type="ECO:0000256" key="2">
    <source>
        <dbReference type="SAM" id="Phobius"/>
    </source>
</evidence>
<keyword evidence="2" id="KW-0472">Membrane</keyword>
<keyword evidence="1" id="KW-0175">Coiled coil</keyword>
<accession>A0ABM9HVF8</accession>
<keyword evidence="2" id="KW-1133">Transmembrane helix</keyword>
<organism evidence="3 4">
    <name type="scientific">uncultured archaeal virus</name>
    <dbReference type="NCBI Taxonomy" id="1960247"/>
    <lineage>
        <taxon>Viruses</taxon>
        <taxon>environmental samples</taxon>
    </lineage>
</organism>
<feature type="coiled-coil region" evidence="1">
    <location>
        <begin position="43"/>
        <end position="70"/>
    </location>
</feature>
<feature type="transmembrane region" description="Helical" evidence="2">
    <location>
        <begin position="81"/>
        <end position="100"/>
    </location>
</feature>
<protein>
    <submittedName>
        <fullName evidence="3">Uncharacterized protein</fullName>
    </submittedName>
</protein>
<keyword evidence="2" id="KW-0812">Transmembrane</keyword>
<evidence type="ECO:0000313" key="3">
    <source>
        <dbReference type="EMBL" id="CAI4043367.1"/>
    </source>
</evidence>
<reference evidence="3" key="1">
    <citation type="submission" date="2022-10" db="EMBL/GenBank/DDBJ databases">
        <authorList>
            <person name="Bize A."/>
        </authorList>
    </citation>
    <scope>NUCLEOTIDE SEQUENCE [LARGE SCALE GENOMIC DNA]</scope>
</reference>
<gene>
    <name evidence="3" type="ORF">CTG158_LOCUS3</name>
</gene>
<name>A0ABM9HVF8_9VIRU</name>
<dbReference type="EMBL" id="OX365879">
    <property type="protein sequence ID" value="CAI4043367.1"/>
    <property type="molecule type" value="Genomic_DNA"/>
</dbReference>